<dbReference type="SUPFAM" id="SSF90229">
    <property type="entry name" value="CCCH zinc finger"/>
    <property type="match status" value="1"/>
</dbReference>
<dbReference type="Proteomes" id="UP001590950">
    <property type="component" value="Unassembled WGS sequence"/>
</dbReference>
<feature type="region of interest" description="Disordered" evidence="5">
    <location>
        <begin position="284"/>
        <end position="362"/>
    </location>
</feature>
<feature type="compositionally biased region" description="Low complexity" evidence="5">
    <location>
        <begin position="663"/>
        <end position="673"/>
    </location>
</feature>
<feature type="compositionally biased region" description="Basic and acidic residues" evidence="5">
    <location>
        <begin position="824"/>
        <end position="834"/>
    </location>
</feature>
<organism evidence="7 8">
    <name type="scientific">Stereocaulon virgatum</name>
    <dbReference type="NCBI Taxonomy" id="373712"/>
    <lineage>
        <taxon>Eukaryota</taxon>
        <taxon>Fungi</taxon>
        <taxon>Dikarya</taxon>
        <taxon>Ascomycota</taxon>
        <taxon>Pezizomycotina</taxon>
        <taxon>Lecanoromycetes</taxon>
        <taxon>OSLEUM clade</taxon>
        <taxon>Lecanoromycetidae</taxon>
        <taxon>Lecanorales</taxon>
        <taxon>Lecanorineae</taxon>
        <taxon>Stereocaulaceae</taxon>
        <taxon>Stereocaulon</taxon>
    </lineage>
</organism>
<protein>
    <recommendedName>
        <fullName evidence="6">C3H1-type domain-containing protein</fullName>
    </recommendedName>
</protein>
<evidence type="ECO:0000256" key="2">
    <source>
        <dbReference type="ARBA" id="ARBA00022771"/>
    </source>
</evidence>
<gene>
    <name evidence="7" type="ORF">N7G274_002224</name>
</gene>
<feature type="compositionally biased region" description="Basic and acidic residues" evidence="5">
    <location>
        <begin position="699"/>
        <end position="721"/>
    </location>
</feature>
<feature type="zinc finger region" description="C3H1-type" evidence="4">
    <location>
        <begin position="1063"/>
        <end position="1088"/>
    </location>
</feature>
<accession>A0ABR4AP00</accession>
<keyword evidence="8" id="KW-1185">Reference proteome</keyword>
<feature type="region of interest" description="Disordered" evidence="5">
    <location>
        <begin position="1"/>
        <end position="75"/>
    </location>
</feature>
<feature type="region of interest" description="Disordered" evidence="5">
    <location>
        <begin position="535"/>
        <end position="617"/>
    </location>
</feature>
<name>A0ABR4AP00_9LECA</name>
<keyword evidence="3 4" id="KW-0862">Zinc</keyword>
<feature type="compositionally biased region" description="Polar residues" evidence="5">
    <location>
        <begin position="835"/>
        <end position="846"/>
    </location>
</feature>
<feature type="compositionally biased region" description="Basic and acidic residues" evidence="5">
    <location>
        <begin position="750"/>
        <end position="763"/>
    </location>
</feature>
<dbReference type="Pfam" id="PF18345">
    <property type="entry name" value="zf_CCCH_4"/>
    <property type="match status" value="1"/>
</dbReference>
<feature type="compositionally biased region" description="Polar residues" evidence="5">
    <location>
        <begin position="551"/>
        <end position="561"/>
    </location>
</feature>
<feature type="region of interest" description="Disordered" evidence="5">
    <location>
        <begin position="744"/>
        <end position="792"/>
    </location>
</feature>
<feature type="compositionally biased region" description="Acidic residues" evidence="5">
    <location>
        <begin position="329"/>
        <end position="351"/>
    </location>
</feature>
<dbReference type="PROSITE" id="PS50103">
    <property type="entry name" value="ZF_C3H1"/>
    <property type="match status" value="1"/>
</dbReference>
<evidence type="ECO:0000313" key="7">
    <source>
        <dbReference type="EMBL" id="KAL2045143.1"/>
    </source>
</evidence>
<feature type="compositionally biased region" description="Basic and acidic residues" evidence="5">
    <location>
        <begin position="284"/>
        <end position="300"/>
    </location>
</feature>
<proteinExistence type="predicted"/>
<feature type="compositionally biased region" description="Polar residues" evidence="5">
    <location>
        <begin position="1"/>
        <end position="16"/>
    </location>
</feature>
<feature type="region of interest" description="Disordered" evidence="5">
    <location>
        <begin position="1025"/>
        <end position="1065"/>
    </location>
</feature>
<feature type="domain" description="C3H1-type" evidence="6">
    <location>
        <begin position="1063"/>
        <end position="1088"/>
    </location>
</feature>
<feature type="compositionally biased region" description="Pro residues" evidence="5">
    <location>
        <begin position="953"/>
        <end position="963"/>
    </location>
</feature>
<feature type="compositionally biased region" description="Polar residues" evidence="5">
    <location>
        <begin position="593"/>
        <end position="617"/>
    </location>
</feature>
<sequence>MDPRQQNQEYPGSNPQRPGGTYAFNGAQNDAFNSFVHTENESAFETPWNPQPFPTNQQAVNGFDQGNHGWQQNPYQSSNMLSMPNYVIPPRDFEQSFSRSPASFDYAGFDPSNNQTFSPSPYDNPLAYGQITLNNNNSVQYDYPGQQGLQQQHHETISPQALQHYSTSFTQPIAEDPRQSHNFQYGSNMPVRRASNPETAPFNQQDWIGLANATAESIYTKGLRIKPTAALSNATKSTRVDGFTFVGNGNLASSATKASVSRFKKRKSLKEFRRLLEFEKGTDPWHRDREPVLKKLKTTEQKLSGPRSAAPSNSYPGSKTESASPTESSDSDSDDDSEYYSESEVEVEPEEPSPVPASRPVDPNKAVEYDVIKAVWAKKNVGLSSTVIRTALTEYWDIFKGIRDKWKARSTSLQQAIDKKDQANIKTYERRVLDQRRLLESCLRLTLKHGHPDIVEKLGENPGFLLVFYQFVADRFKDSEYTGSLIASILELMTKCVTIDQSILEKTKLDKVLPRIVKRGDDQGKQFAQQILENAPNASKQKAMGEPSVLGQHSNGTTAKSTSERPRVSDINGSQSARSDAKKASGIASKGATTTKSAITAESRQSTAKAESKSTVKTAGTDTLGKVKANNITAKPSSFFSSLKSASKKPGTSAKLDDGKPGAGPEVKAEAVAEPPKPAFSFAATMATLNAQKDVPPVKAEETRKPETAEEKRKRLRKEERRKFRVSFKADDVLVQIREFVHDPEEELGHEDSQVRDVGDSRGEGQMLKMHKDLEVMDDDEDYEPPDEVLPDWYLPRATDFSDLPADELAKNSASRGGKAEIISSEREAQDQRESNTLMVVYSTHSDIPPSPREPSDPFSGEQKQEESFGPPYEDYTKDREAQYYAYINNHQSAAQPQTPDVNALLRIMNSLKQYQPPPQPPPVAAPPKNELEALVAQFAAATNQQQAQPMQLPQPVPQPVQQPAPSFGNLGAALAALGQNNQPQPVLSALQPQIDLNAILAQIGTQPAPQAPQMQGYGFQNQYQTENDRKRQYEQDDGDYGYGKGKKPRGNGTEKKKFQYHGPPRLPCKFWQEGKCRKGEDCTFLHE</sequence>
<evidence type="ECO:0000313" key="8">
    <source>
        <dbReference type="Proteomes" id="UP001590950"/>
    </source>
</evidence>
<feature type="compositionally biased region" description="Low complexity" evidence="5">
    <location>
        <begin position="638"/>
        <end position="650"/>
    </location>
</feature>
<evidence type="ECO:0000256" key="1">
    <source>
        <dbReference type="ARBA" id="ARBA00022723"/>
    </source>
</evidence>
<evidence type="ECO:0000259" key="6">
    <source>
        <dbReference type="PROSITE" id="PS50103"/>
    </source>
</evidence>
<feature type="compositionally biased region" description="Acidic residues" evidence="5">
    <location>
        <begin position="776"/>
        <end position="790"/>
    </location>
</feature>
<keyword evidence="1 4" id="KW-0479">Metal-binding</keyword>
<evidence type="ECO:0000256" key="3">
    <source>
        <dbReference type="ARBA" id="ARBA00022833"/>
    </source>
</evidence>
<feature type="region of interest" description="Disordered" evidence="5">
    <location>
        <begin position="638"/>
        <end position="673"/>
    </location>
</feature>
<feature type="compositionally biased region" description="Polar residues" evidence="5">
    <location>
        <begin position="310"/>
        <end position="319"/>
    </location>
</feature>
<keyword evidence="2 4" id="KW-0863">Zinc-finger</keyword>
<reference evidence="7 8" key="1">
    <citation type="submission" date="2024-09" db="EMBL/GenBank/DDBJ databases">
        <title>Rethinking Asexuality: The Enigmatic Case of Functional Sexual Genes in Lepraria (Stereocaulaceae).</title>
        <authorList>
            <person name="Doellman M."/>
            <person name="Sun Y."/>
            <person name="Barcenas-Pena A."/>
            <person name="Lumbsch H.T."/>
            <person name="Grewe F."/>
        </authorList>
    </citation>
    <scope>NUCLEOTIDE SEQUENCE [LARGE SCALE GENOMIC DNA]</scope>
    <source>
        <strain evidence="7 8">Mercado 3170</strain>
    </source>
</reference>
<feature type="region of interest" description="Disordered" evidence="5">
    <location>
        <begin position="805"/>
        <end position="876"/>
    </location>
</feature>
<evidence type="ECO:0000256" key="5">
    <source>
        <dbReference type="SAM" id="MobiDB-lite"/>
    </source>
</evidence>
<dbReference type="InterPro" id="IPR036855">
    <property type="entry name" value="Znf_CCCH_sf"/>
</dbReference>
<feature type="region of interest" description="Disordered" evidence="5">
    <location>
        <begin position="691"/>
        <end position="721"/>
    </location>
</feature>
<feature type="compositionally biased region" description="Low complexity" evidence="5">
    <location>
        <begin position="943"/>
        <end position="952"/>
    </location>
</feature>
<feature type="compositionally biased region" description="Polar residues" evidence="5">
    <location>
        <begin position="26"/>
        <end position="43"/>
    </location>
</feature>
<evidence type="ECO:0000256" key="4">
    <source>
        <dbReference type="PROSITE-ProRule" id="PRU00723"/>
    </source>
</evidence>
<dbReference type="InterPro" id="IPR000571">
    <property type="entry name" value="Znf_CCCH"/>
</dbReference>
<comment type="caution">
    <text evidence="7">The sequence shown here is derived from an EMBL/GenBank/DDBJ whole genome shotgun (WGS) entry which is preliminary data.</text>
</comment>
<feature type="region of interest" description="Disordered" evidence="5">
    <location>
        <begin position="943"/>
        <end position="968"/>
    </location>
</feature>
<dbReference type="EMBL" id="JBEFKJ010000007">
    <property type="protein sequence ID" value="KAL2045143.1"/>
    <property type="molecule type" value="Genomic_DNA"/>
</dbReference>